<dbReference type="InterPro" id="IPR050134">
    <property type="entry name" value="NAD-dep_sirtuin_deacylases"/>
</dbReference>
<evidence type="ECO:0000256" key="5">
    <source>
        <dbReference type="ARBA" id="ARBA00023027"/>
    </source>
</evidence>
<dbReference type="SUPFAM" id="SSF52467">
    <property type="entry name" value="DHS-like NAD/FAD-binding domain"/>
    <property type="match status" value="1"/>
</dbReference>
<feature type="active site" description="Proton acceptor" evidence="6">
    <location>
        <position position="131"/>
    </location>
</feature>
<keyword evidence="4 6" id="KW-0862">Zinc</keyword>
<keyword evidence="3 6" id="KW-0479">Metal-binding</keyword>
<dbReference type="InterPro" id="IPR029035">
    <property type="entry name" value="DHS-like_NAD/FAD-binding_dom"/>
</dbReference>
<dbReference type="PANTHER" id="PTHR11085">
    <property type="entry name" value="NAD-DEPENDENT PROTEIN DEACYLASE SIRTUIN-5, MITOCHONDRIAL-RELATED"/>
    <property type="match status" value="1"/>
</dbReference>
<dbReference type="Gene3D" id="3.30.1600.10">
    <property type="entry name" value="SIR2/SIRT2 'Small Domain"/>
    <property type="match status" value="1"/>
</dbReference>
<evidence type="ECO:0000259" key="7">
    <source>
        <dbReference type="PROSITE" id="PS50305"/>
    </source>
</evidence>
<evidence type="ECO:0000256" key="1">
    <source>
        <dbReference type="ARBA" id="ARBA00001947"/>
    </source>
</evidence>
<proteinExistence type="predicted"/>
<comment type="caution">
    <text evidence="8">The sequence shown here is derived from an EMBL/GenBank/DDBJ whole genome shotgun (WGS) entry which is preliminary data.</text>
</comment>
<sequence length="698" mass="77917">MPYGWSEDDLCEFIRSLEKRSIICLVGAGISVSAGIPDFRSKGTGLYSQLASYRLPMPTSMFDIAYYCQRPRPFHSLSTSIFPSACYKPTLAHHFLALLDKKGLLRFVYTQNIDELELFAGVPSDLLLQCHGSYCKGLFCVGKRTGVCRYATEQQDIFRAAALDKATCHCPECGRVLKPHIVFFGEALPSEFQDAPYKIKDEQTQLVLIMGTSLMVAPFKFLAELVPPEAARVFVNREPSGYVANTLAYACHNGLVEQPDGRIIRSSDTSGDLRPILTPQHLLSDPEKINQVLGLFRDRDLFVFGDSDDAILRFSKKLGWDVELQEQKKECDRKMDAEYEREQAIQKTCKDRDGVKMALTPVFYTHNLAVPIAAAFPYTMEDLNDPEAGYGMLGFATESQLRLLREQGYLSEKQVLVSLTSIPSKVVTELQEAFARVSKNAFNFDKQRVVIQHANRGEENVYIPLNCHWASYCHSFVGAITTSESDAVEDPWDVATRLPGTVYSKTEDLEEDVGMGVPDEDVIYYRTTEALRRLTDSTDVDEESLLPTLSFPPGSKFFMQTEGIGLGLVQSSPLSRLLSGAPDAGEVSIIGMKHSNPITFELQTIVKVYEDARETCLERLQTRCTPEAIGSLAKPHTIHEVLFSLDEVDLTKLDCTVRYQHASKETSPMARDLVAQALNTILRRALGGDLKLIIVVSE</sequence>
<feature type="domain" description="Deacetylase sirtuin-type" evidence="7">
    <location>
        <begin position="1"/>
        <end position="321"/>
    </location>
</feature>
<dbReference type="GO" id="GO:0046872">
    <property type="term" value="F:metal ion binding"/>
    <property type="evidence" value="ECO:0007669"/>
    <property type="project" value="UniProtKB-KW"/>
</dbReference>
<feature type="binding site" evidence="6">
    <location>
        <position position="148"/>
    </location>
    <ligand>
        <name>Zn(2+)</name>
        <dbReference type="ChEBI" id="CHEBI:29105"/>
    </ligand>
</feature>
<evidence type="ECO:0000256" key="6">
    <source>
        <dbReference type="PROSITE-ProRule" id="PRU00236"/>
    </source>
</evidence>
<dbReference type="GO" id="GO:0017136">
    <property type="term" value="F:histone deacetylase activity, NAD-dependent"/>
    <property type="evidence" value="ECO:0007669"/>
    <property type="project" value="TreeGrafter"/>
</dbReference>
<dbReference type="Gene3D" id="3.40.50.1220">
    <property type="entry name" value="TPP-binding domain"/>
    <property type="match status" value="1"/>
</dbReference>
<comment type="cofactor">
    <cofactor evidence="1">
        <name>Zn(2+)</name>
        <dbReference type="ChEBI" id="CHEBI:29105"/>
    </cofactor>
</comment>
<dbReference type="VEuPathDB" id="GiardiaDB:GMRT_14559"/>
<dbReference type="InterPro" id="IPR026591">
    <property type="entry name" value="Sirtuin_cat_small_dom_sf"/>
</dbReference>
<dbReference type="OrthoDB" id="420264at2759"/>
<dbReference type="GO" id="GO:0005634">
    <property type="term" value="C:nucleus"/>
    <property type="evidence" value="ECO:0007669"/>
    <property type="project" value="TreeGrafter"/>
</dbReference>
<feature type="binding site" evidence="6">
    <location>
        <position position="140"/>
    </location>
    <ligand>
        <name>Zn(2+)</name>
        <dbReference type="ChEBI" id="CHEBI:29105"/>
    </ligand>
</feature>
<reference evidence="8 9" key="1">
    <citation type="submission" date="2019-05" db="EMBL/GenBank/DDBJ databases">
        <title>The compact genome of Giardia muris reveals important steps in the evolution of intestinal protozoan parasites.</title>
        <authorList>
            <person name="Xu F."/>
            <person name="Jimenez-Gonzalez A."/>
            <person name="Einarsson E."/>
            <person name="Astvaldsson A."/>
            <person name="Peirasmaki D."/>
            <person name="Eckmann L."/>
            <person name="Andersson J.O."/>
            <person name="Svard S.G."/>
            <person name="Jerlstrom-Hultqvist J."/>
        </authorList>
    </citation>
    <scope>NUCLEOTIDE SEQUENCE [LARGE SCALE GENOMIC DNA]</scope>
    <source>
        <strain evidence="8 9">Roberts-Thomson</strain>
    </source>
</reference>
<evidence type="ECO:0000256" key="2">
    <source>
        <dbReference type="ARBA" id="ARBA00022679"/>
    </source>
</evidence>
<keyword evidence="2" id="KW-0808">Transferase</keyword>
<keyword evidence="9" id="KW-1185">Reference proteome</keyword>
<dbReference type="AlphaFoldDB" id="A0A4Z1SSZ2"/>
<organism evidence="8 9">
    <name type="scientific">Giardia muris</name>
    <dbReference type="NCBI Taxonomy" id="5742"/>
    <lineage>
        <taxon>Eukaryota</taxon>
        <taxon>Metamonada</taxon>
        <taxon>Diplomonadida</taxon>
        <taxon>Hexamitidae</taxon>
        <taxon>Giardiinae</taxon>
        <taxon>Giardia</taxon>
    </lineage>
</organism>
<feature type="binding site" evidence="6">
    <location>
        <position position="170"/>
    </location>
    <ligand>
        <name>Zn(2+)</name>
        <dbReference type="ChEBI" id="CHEBI:29105"/>
    </ligand>
</feature>
<dbReference type="PROSITE" id="PS50305">
    <property type="entry name" value="SIRTUIN"/>
    <property type="match status" value="1"/>
</dbReference>
<evidence type="ECO:0000313" key="9">
    <source>
        <dbReference type="Proteomes" id="UP000315496"/>
    </source>
</evidence>
<evidence type="ECO:0000313" key="8">
    <source>
        <dbReference type="EMBL" id="TNJ29046.1"/>
    </source>
</evidence>
<dbReference type="GO" id="GO:0070403">
    <property type="term" value="F:NAD+ binding"/>
    <property type="evidence" value="ECO:0007669"/>
    <property type="project" value="InterPro"/>
</dbReference>
<keyword evidence="5" id="KW-0520">NAD</keyword>
<dbReference type="InterPro" id="IPR003000">
    <property type="entry name" value="Sirtuin"/>
</dbReference>
<gene>
    <name evidence="8" type="ORF">GMRT_14559</name>
</gene>
<dbReference type="InterPro" id="IPR026590">
    <property type="entry name" value="Ssirtuin_cat_dom"/>
</dbReference>
<dbReference type="PANTHER" id="PTHR11085:SF6">
    <property type="entry name" value="NAD-DEPENDENT PROTEIN DEACETYLASE SIRTUIN-2"/>
    <property type="match status" value="1"/>
</dbReference>
<dbReference type="Proteomes" id="UP000315496">
    <property type="component" value="Chromosome 2"/>
</dbReference>
<protein>
    <submittedName>
        <fullName evidence="8">Sir2 family protein</fullName>
    </submittedName>
</protein>
<feature type="binding site" evidence="6">
    <location>
        <position position="173"/>
    </location>
    <ligand>
        <name>Zn(2+)</name>
        <dbReference type="ChEBI" id="CHEBI:29105"/>
    </ligand>
</feature>
<evidence type="ECO:0000256" key="3">
    <source>
        <dbReference type="ARBA" id="ARBA00022723"/>
    </source>
</evidence>
<name>A0A4Z1SSZ2_GIAMU</name>
<accession>A0A4Z1SSZ2</accession>
<evidence type="ECO:0000256" key="4">
    <source>
        <dbReference type="ARBA" id="ARBA00022833"/>
    </source>
</evidence>
<dbReference type="EMBL" id="VDLU01000002">
    <property type="protein sequence ID" value="TNJ29046.1"/>
    <property type="molecule type" value="Genomic_DNA"/>
</dbReference>
<dbReference type="Pfam" id="PF02146">
    <property type="entry name" value="SIR2"/>
    <property type="match status" value="1"/>
</dbReference>